<accession>A0A1Z3HFX1</accession>
<name>A0A1Z3HFX1_9CYAN</name>
<dbReference type="EMBL" id="CP021983">
    <property type="protein sequence ID" value="ASC69193.1"/>
    <property type="molecule type" value="Genomic_DNA"/>
</dbReference>
<organism evidence="1 2">
    <name type="scientific">Halomicronema hongdechloris C2206</name>
    <dbReference type="NCBI Taxonomy" id="1641165"/>
    <lineage>
        <taxon>Bacteria</taxon>
        <taxon>Bacillati</taxon>
        <taxon>Cyanobacteriota</taxon>
        <taxon>Cyanophyceae</taxon>
        <taxon>Nodosilineales</taxon>
        <taxon>Nodosilineaceae</taxon>
        <taxon>Halomicronema</taxon>
    </lineage>
</organism>
<protein>
    <submittedName>
        <fullName evidence="1">Uncharacterized protein</fullName>
    </submittedName>
</protein>
<evidence type="ECO:0000313" key="1">
    <source>
        <dbReference type="EMBL" id="ASC69193.1"/>
    </source>
</evidence>
<sequence>MGRRRIAQLLGQLKDNQARDIENAAAIYTVAQGAVNALDDSQTVPTLPVRRITKAELVQRYGSFNGCRRAAKEQGITFRKTPSWHQLEAAFAYRDACHQMVRDCLTNYPEELLQGVSLTISLQD</sequence>
<dbReference type="RefSeq" id="WP_202978803.1">
    <property type="nucleotide sequence ID" value="NZ_CP021983.2"/>
</dbReference>
<proteinExistence type="predicted"/>
<keyword evidence="2" id="KW-1185">Reference proteome</keyword>
<dbReference type="Proteomes" id="UP000191901">
    <property type="component" value="Chromosome"/>
</dbReference>
<reference evidence="1 2" key="1">
    <citation type="journal article" date="2016" name="Biochim. Biophys. Acta">
        <title>Characterization of red-shifted phycobilisomes isolated from the chlorophyll f-containing cyanobacterium Halomicronema hongdechloris.</title>
        <authorList>
            <person name="Li Y."/>
            <person name="Lin Y."/>
            <person name="Garvey C.J."/>
            <person name="Birch D."/>
            <person name="Corkery R.W."/>
            <person name="Loughlin P.C."/>
            <person name="Scheer H."/>
            <person name="Willows R.D."/>
            <person name="Chen M."/>
        </authorList>
    </citation>
    <scope>NUCLEOTIDE SEQUENCE [LARGE SCALE GENOMIC DNA]</scope>
    <source>
        <strain evidence="1 2">C2206</strain>
    </source>
</reference>
<gene>
    <name evidence="1" type="ORF">XM38_001190</name>
</gene>
<dbReference type="AlphaFoldDB" id="A0A1Z3HFX1"/>
<evidence type="ECO:0000313" key="2">
    <source>
        <dbReference type="Proteomes" id="UP000191901"/>
    </source>
</evidence>
<dbReference type="KEGG" id="hhg:XM38_001190"/>